<keyword evidence="2" id="KW-0812">Transmembrane</keyword>
<dbReference type="eggNOG" id="ENOG502ZTS8">
    <property type="taxonomic scope" value="Bacteria"/>
</dbReference>
<proteinExistence type="predicted"/>
<dbReference type="OrthoDB" id="1263599at2"/>
<feature type="transmembrane region" description="Helical" evidence="2">
    <location>
        <begin position="33"/>
        <end position="51"/>
    </location>
</feature>
<sequence length="59" mass="6436">MVSILSFAQSVPPPPDNPESGDIGGYPASPIDAYTVILFLLAITMIIFFALKQKQRILE</sequence>
<dbReference type="Proteomes" id="UP000028623">
    <property type="component" value="Unassembled WGS sequence"/>
</dbReference>
<evidence type="ECO:0000256" key="2">
    <source>
        <dbReference type="SAM" id="Phobius"/>
    </source>
</evidence>
<evidence type="ECO:0000313" key="3">
    <source>
        <dbReference type="EMBL" id="KFC23175.1"/>
    </source>
</evidence>
<keyword evidence="4" id="KW-1185">Reference proteome</keyword>
<evidence type="ECO:0008006" key="5">
    <source>
        <dbReference type="Google" id="ProtNLM"/>
    </source>
</evidence>
<name>A0A085BL30_9FLAO</name>
<keyword evidence="2" id="KW-0472">Membrane</keyword>
<reference evidence="3 4" key="1">
    <citation type="submission" date="2014-07" db="EMBL/GenBank/DDBJ databases">
        <title>Epilithonimonas lactis LMG 22401 Genome.</title>
        <authorList>
            <person name="Pipes S.E."/>
            <person name="Stropko S.J."/>
        </authorList>
    </citation>
    <scope>NUCLEOTIDE SEQUENCE [LARGE SCALE GENOMIC DNA]</scope>
    <source>
        <strain evidence="3 4">LMG 24401</strain>
    </source>
</reference>
<comment type="caution">
    <text evidence="3">The sequence shown here is derived from an EMBL/GenBank/DDBJ whole genome shotgun (WGS) entry which is preliminary data.</text>
</comment>
<keyword evidence="2" id="KW-1133">Transmembrane helix</keyword>
<organism evidence="3 4">
    <name type="scientific">Epilithonimonas lactis</name>
    <dbReference type="NCBI Taxonomy" id="421072"/>
    <lineage>
        <taxon>Bacteria</taxon>
        <taxon>Pseudomonadati</taxon>
        <taxon>Bacteroidota</taxon>
        <taxon>Flavobacteriia</taxon>
        <taxon>Flavobacteriales</taxon>
        <taxon>Weeksellaceae</taxon>
        <taxon>Chryseobacterium group</taxon>
        <taxon>Epilithonimonas</taxon>
    </lineage>
</organism>
<protein>
    <recommendedName>
        <fullName evidence="5">Signal peptidase</fullName>
    </recommendedName>
</protein>
<dbReference type="AlphaFoldDB" id="A0A085BL30"/>
<accession>A0A085BL30</accession>
<evidence type="ECO:0000256" key="1">
    <source>
        <dbReference type="SAM" id="MobiDB-lite"/>
    </source>
</evidence>
<evidence type="ECO:0000313" key="4">
    <source>
        <dbReference type="Proteomes" id="UP000028623"/>
    </source>
</evidence>
<dbReference type="EMBL" id="JPLY01000001">
    <property type="protein sequence ID" value="KFC23175.1"/>
    <property type="molecule type" value="Genomic_DNA"/>
</dbReference>
<feature type="region of interest" description="Disordered" evidence="1">
    <location>
        <begin position="1"/>
        <end position="24"/>
    </location>
</feature>
<dbReference type="STRING" id="421072.SAMN04488097_1115"/>
<gene>
    <name evidence="3" type="ORF">IO89_00825</name>
</gene>